<protein>
    <recommendedName>
        <fullName evidence="5">Cytochrome P450</fullName>
    </recommendedName>
</protein>
<dbReference type="Pfam" id="PF00067">
    <property type="entry name" value="p450"/>
    <property type="match status" value="1"/>
</dbReference>
<keyword evidence="2" id="KW-0560">Oxidoreductase</keyword>
<evidence type="ECO:0000256" key="2">
    <source>
        <dbReference type="ARBA" id="ARBA00023002"/>
    </source>
</evidence>
<sequence>MGYGLLAVEGDVHRRQKRAIQPGFSTRSIRKLTPLFHRYAHRLRVQLARQVADEGALVDLYRFVACAALDAIGSAGFNVEFNTLAHTETQTDGQVHVGHPLIVAFEHTLEIATGNTMARNLFDAVTMVFPWLERLPIGVESGRFRKAADVLFRVASELVQEAKDAVLGPASALYRTRPSAERPDLLAALLRANANMTRNNDEKHSVLDKTELSDDELAAQLSTFIFAGHETTATQTTWLLWALAQHPEAQDKLRAELRAARRAHNLAEQSEYGACDERRDLTMDELEALPYLDACVRESLRLHGAIHTTSRMATERDVVPCADGRRILVDKDTVIMIPLAAISQDSALWGEDAHCFRPERWFEEMPGKDVYSAYGGISFLLGAHACIGRQFATAEMKSFVSVLVNALRFVSDGRRTIVKRWIVSRPYDLRTHQDACMLRVCRAP</sequence>
<dbReference type="SUPFAM" id="SSF48264">
    <property type="entry name" value="Cytochrome P450"/>
    <property type="match status" value="1"/>
</dbReference>
<dbReference type="PANTHER" id="PTHR24305">
    <property type="entry name" value="CYTOCHROME P450"/>
    <property type="match status" value="1"/>
</dbReference>
<dbReference type="Gene3D" id="1.10.630.10">
    <property type="entry name" value="Cytochrome P450"/>
    <property type="match status" value="1"/>
</dbReference>
<dbReference type="InterPro" id="IPR050121">
    <property type="entry name" value="Cytochrome_P450_monoxygenase"/>
</dbReference>
<reference evidence="3 4" key="1">
    <citation type="journal article" date="2020" name="Elife">
        <title>Loss of centromere function drives karyotype evolution in closely related Malassezia species.</title>
        <authorList>
            <person name="Sankaranarayanan S.R."/>
            <person name="Ianiri G."/>
            <person name="Coelho M.A."/>
            <person name="Reza M.H."/>
            <person name="Thimmappa B.C."/>
            <person name="Ganguly P."/>
            <person name="Vadnala R.N."/>
            <person name="Sun S."/>
            <person name="Siddharthan R."/>
            <person name="Tellgren-Roth C."/>
            <person name="Dawson T.L."/>
            <person name="Heitman J."/>
            <person name="Sanyal K."/>
        </authorList>
    </citation>
    <scope>NUCLEOTIDE SEQUENCE [LARGE SCALE GENOMIC DNA]</scope>
    <source>
        <strain evidence="3">CBS14141</strain>
    </source>
</reference>
<name>A0ABY8EMU3_MALFU</name>
<evidence type="ECO:0008006" key="5">
    <source>
        <dbReference type="Google" id="ProtNLM"/>
    </source>
</evidence>
<organism evidence="3 4">
    <name type="scientific">Malassezia furfur</name>
    <name type="common">Pityriasis versicolor infection agent</name>
    <name type="synonym">Pityrosporum furfur</name>
    <dbReference type="NCBI Taxonomy" id="55194"/>
    <lineage>
        <taxon>Eukaryota</taxon>
        <taxon>Fungi</taxon>
        <taxon>Dikarya</taxon>
        <taxon>Basidiomycota</taxon>
        <taxon>Ustilaginomycotina</taxon>
        <taxon>Malasseziomycetes</taxon>
        <taxon>Malasseziales</taxon>
        <taxon>Malasseziaceae</taxon>
        <taxon>Malassezia</taxon>
    </lineage>
</organism>
<proteinExistence type="inferred from homology"/>
<dbReference type="InterPro" id="IPR001128">
    <property type="entry name" value="Cyt_P450"/>
</dbReference>
<evidence type="ECO:0000313" key="3">
    <source>
        <dbReference type="EMBL" id="WFD46309.1"/>
    </source>
</evidence>
<gene>
    <name evidence="3" type="ORF">GLX27_000943</name>
</gene>
<dbReference type="InterPro" id="IPR002401">
    <property type="entry name" value="Cyt_P450_E_grp-I"/>
</dbReference>
<keyword evidence="4" id="KW-1185">Reference proteome</keyword>
<dbReference type="PRINTS" id="PR00385">
    <property type="entry name" value="P450"/>
</dbReference>
<evidence type="ECO:0000256" key="1">
    <source>
        <dbReference type="ARBA" id="ARBA00010617"/>
    </source>
</evidence>
<dbReference type="EMBL" id="CP046234">
    <property type="protein sequence ID" value="WFD46309.1"/>
    <property type="molecule type" value="Genomic_DNA"/>
</dbReference>
<evidence type="ECO:0000313" key="4">
    <source>
        <dbReference type="Proteomes" id="UP000818624"/>
    </source>
</evidence>
<dbReference type="Proteomes" id="UP000818624">
    <property type="component" value="Chromosome 1"/>
</dbReference>
<accession>A0ABY8EMU3</accession>
<dbReference type="PRINTS" id="PR00463">
    <property type="entry name" value="EP450I"/>
</dbReference>
<dbReference type="PANTHER" id="PTHR24305:SF166">
    <property type="entry name" value="CYTOCHROME P450 12A4, MITOCHONDRIAL-RELATED"/>
    <property type="match status" value="1"/>
</dbReference>
<dbReference type="InterPro" id="IPR036396">
    <property type="entry name" value="Cyt_P450_sf"/>
</dbReference>
<comment type="similarity">
    <text evidence="1">Belongs to the cytochrome P450 family.</text>
</comment>